<dbReference type="KEGG" id="ache:ACHE_60680A"/>
<dbReference type="Pfam" id="PF06094">
    <property type="entry name" value="GGACT"/>
    <property type="match status" value="1"/>
</dbReference>
<gene>
    <name evidence="2" type="ORF">ACHE_60680A</name>
</gene>
<dbReference type="EMBL" id="AP024421">
    <property type="protein sequence ID" value="BCR90794.1"/>
    <property type="molecule type" value="Genomic_DNA"/>
</dbReference>
<accession>A0A7R7VU20</accession>
<protein>
    <recommendedName>
        <fullName evidence="1">Gamma-glutamylcyclotransferase AIG2-like domain-containing protein</fullName>
    </recommendedName>
</protein>
<dbReference type="InterPro" id="IPR009288">
    <property type="entry name" value="AIG2-like_dom"/>
</dbReference>
<dbReference type="InterPro" id="IPR036568">
    <property type="entry name" value="GGCT-like_sf"/>
</dbReference>
<name>A0A7R7VU20_ASPCH</name>
<dbReference type="Proteomes" id="UP000637239">
    <property type="component" value="Chromosome 6"/>
</dbReference>
<reference evidence="2" key="2">
    <citation type="submission" date="2021-02" db="EMBL/GenBank/DDBJ databases">
        <title>Aspergillus chevalieri M1 genome sequence.</title>
        <authorList>
            <person name="Kadooka C."/>
            <person name="Mori K."/>
            <person name="Futagami T."/>
        </authorList>
    </citation>
    <scope>NUCLEOTIDE SEQUENCE</scope>
    <source>
        <strain evidence="2">M1</strain>
    </source>
</reference>
<dbReference type="RefSeq" id="XP_043139316.1">
    <property type="nucleotide sequence ID" value="XM_043281881.1"/>
</dbReference>
<dbReference type="Gene3D" id="3.10.490.10">
    <property type="entry name" value="Gamma-glutamyl cyclotransferase-like"/>
    <property type="match status" value="1"/>
</dbReference>
<dbReference type="InterPro" id="IPR013024">
    <property type="entry name" value="GGCT-like"/>
</dbReference>
<evidence type="ECO:0000259" key="1">
    <source>
        <dbReference type="Pfam" id="PF06094"/>
    </source>
</evidence>
<proteinExistence type="predicted"/>
<dbReference type="GeneID" id="66985152"/>
<dbReference type="AlphaFoldDB" id="A0A7R7VU20"/>
<evidence type="ECO:0000313" key="2">
    <source>
        <dbReference type="EMBL" id="BCR90794.1"/>
    </source>
</evidence>
<organism evidence="2 3">
    <name type="scientific">Aspergillus chevalieri</name>
    <name type="common">Eurotium chevalieri</name>
    <dbReference type="NCBI Taxonomy" id="182096"/>
    <lineage>
        <taxon>Eukaryota</taxon>
        <taxon>Fungi</taxon>
        <taxon>Dikarya</taxon>
        <taxon>Ascomycota</taxon>
        <taxon>Pezizomycotina</taxon>
        <taxon>Eurotiomycetes</taxon>
        <taxon>Eurotiomycetidae</taxon>
        <taxon>Eurotiales</taxon>
        <taxon>Aspergillaceae</taxon>
        <taxon>Aspergillus</taxon>
        <taxon>Aspergillus subgen. Aspergillus</taxon>
    </lineage>
</organism>
<reference evidence="2" key="1">
    <citation type="submission" date="2021-01" db="EMBL/GenBank/DDBJ databases">
        <authorList>
            <consortium name="Aspergillus chevalieri M1 genome sequencing consortium"/>
            <person name="Kazuki M."/>
            <person name="Futagami T."/>
        </authorList>
    </citation>
    <scope>NUCLEOTIDE SEQUENCE</scope>
    <source>
        <strain evidence="2">M1</strain>
    </source>
</reference>
<feature type="domain" description="Gamma-glutamylcyclotransferase AIG2-like" evidence="1">
    <location>
        <begin position="40"/>
        <end position="124"/>
    </location>
</feature>
<sequence length="136" mass="15161">MPMQEDRPSIMFLKFLADNAADSTKASKTRGLTFRKGYYIFYGTLMDPSLLSKVLQISGSPKMRPAMVVGYHTKLCGQYPALSGGLPLHTVHGVAYEVQSQEQLDRLVIYMTATYNTVPCLIQFLDGDQADDNRFG</sequence>
<dbReference type="CDD" id="cd06661">
    <property type="entry name" value="GGCT_like"/>
    <property type="match status" value="1"/>
</dbReference>
<evidence type="ECO:0000313" key="3">
    <source>
        <dbReference type="Proteomes" id="UP000637239"/>
    </source>
</evidence>
<dbReference type="SUPFAM" id="SSF110857">
    <property type="entry name" value="Gamma-glutamyl cyclotransferase-like"/>
    <property type="match status" value="1"/>
</dbReference>
<keyword evidence="3" id="KW-1185">Reference proteome</keyword>